<name>A0AAD5IC87_ACENE</name>
<evidence type="ECO:0000313" key="3">
    <source>
        <dbReference type="Proteomes" id="UP001064489"/>
    </source>
</evidence>
<gene>
    <name evidence="2" type="ORF">LWI28_027906</name>
</gene>
<proteinExistence type="predicted"/>
<protein>
    <submittedName>
        <fullName evidence="2">Uncharacterized protein</fullName>
    </submittedName>
</protein>
<evidence type="ECO:0000256" key="1">
    <source>
        <dbReference type="SAM" id="MobiDB-lite"/>
    </source>
</evidence>
<comment type="caution">
    <text evidence="2">The sequence shown here is derived from an EMBL/GenBank/DDBJ whole genome shotgun (WGS) entry which is preliminary data.</text>
</comment>
<organism evidence="2 3">
    <name type="scientific">Acer negundo</name>
    <name type="common">Box elder</name>
    <dbReference type="NCBI Taxonomy" id="4023"/>
    <lineage>
        <taxon>Eukaryota</taxon>
        <taxon>Viridiplantae</taxon>
        <taxon>Streptophyta</taxon>
        <taxon>Embryophyta</taxon>
        <taxon>Tracheophyta</taxon>
        <taxon>Spermatophyta</taxon>
        <taxon>Magnoliopsida</taxon>
        <taxon>eudicotyledons</taxon>
        <taxon>Gunneridae</taxon>
        <taxon>Pentapetalae</taxon>
        <taxon>rosids</taxon>
        <taxon>malvids</taxon>
        <taxon>Sapindales</taxon>
        <taxon>Sapindaceae</taxon>
        <taxon>Hippocastanoideae</taxon>
        <taxon>Acereae</taxon>
        <taxon>Acer</taxon>
    </lineage>
</organism>
<evidence type="ECO:0000313" key="2">
    <source>
        <dbReference type="EMBL" id="KAI9157782.1"/>
    </source>
</evidence>
<accession>A0AAD5IC87</accession>
<dbReference type="AlphaFoldDB" id="A0AAD5IC87"/>
<dbReference type="EMBL" id="JAJSOW010000107">
    <property type="protein sequence ID" value="KAI9157782.1"/>
    <property type="molecule type" value="Genomic_DNA"/>
</dbReference>
<dbReference type="Proteomes" id="UP001064489">
    <property type="component" value="Chromosome 12"/>
</dbReference>
<feature type="region of interest" description="Disordered" evidence="1">
    <location>
        <begin position="158"/>
        <end position="183"/>
    </location>
</feature>
<keyword evidence="3" id="KW-1185">Reference proteome</keyword>
<reference evidence="2" key="1">
    <citation type="journal article" date="2022" name="Plant J.">
        <title>Strategies of tolerance reflected in two North American maple genomes.</title>
        <authorList>
            <person name="McEvoy S.L."/>
            <person name="Sezen U.U."/>
            <person name="Trouern-Trend A."/>
            <person name="McMahon S.M."/>
            <person name="Schaberg P.G."/>
            <person name="Yang J."/>
            <person name="Wegrzyn J.L."/>
            <person name="Swenson N.G."/>
        </authorList>
    </citation>
    <scope>NUCLEOTIDE SEQUENCE</scope>
    <source>
        <strain evidence="2">91603</strain>
    </source>
</reference>
<sequence>MDTLIDGFGMGLQHTLHRMKRWTMHLKPRKLGKRISKLEANIYSRMAQVLEVLEATNEEATKDYWGRVDFDMSMGPQFIPLIEMKEKKSSDDGGDGDDRAQIVTIPLKWKAPNQKEKKISVAAAYSHCENDRDSVREVVPMTNMASADKIVEHIVGTTPSLPSKTLHSSSTPKQSIGASSKQTVSGDLRYGYNYASEEDQSL</sequence>
<reference evidence="2" key="2">
    <citation type="submission" date="2023-02" db="EMBL/GenBank/DDBJ databases">
        <authorList>
            <person name="Swenson N.G."/>
            <person name="Wegrzyn J.L."/>
            <person name="Mcevoy S.L."/>
        </authorList>
    </citation>
    <scope>NUCLEOTIDE SEQUENCE</scope>
    <source>
        <strain evidence="2">91603</strain>
        <tissue evidence="2">Leaf</tissue>
    </source>
</reference>